<evidence type="ECO:0000256" key="1">
    <source>
        <dbReference type="ARBA" id="ARBA00023125"/>
    </source>
</evidence>
<feature type="region of interest" description="Disordered" evidence="3">
    <location>
        <begin position="410"/>
        <end position="441"/>
    </location>
</feature>
<dbReference type="InterPro" id="IPR003599">
    <property type="entry name" value="Ig_sub"/>
</dbReference>
<dbReference type="PANTHER" id="PTHR10075">
    <property type="entry name" value="BASIGIN RELATED"/>
    <property type="match status" value="1"/>
</dbReference>
<dbReference type="EMBL" id="LSMT01000198">
    <property type="protein sequence ID" value="PFX23746.1"/>
    <property type="molecule type" value="Genomic_DNA"/>
</dbReference>
<evidence type="ECO:0000256" key="3">
    <source>
        <dbReference type="SAM" id="MobiDB-lite"/>
    </source>
</evidence>
<gene>
    <name evidence="6" type="primary">POGK</name>
    <name evidence="6" type="ORF">AWC38_SpisGene11708</name>
</gene>
<dbReference type="AlphaFoldDB" id="A0A2B4S2V4"/>
<dbReference type="InterPro" id="IPR013783">
    <property type="entry name" value="Ig-like_fold"/>
</dbReference>
<reference evidence="7" key="1">
    <citation type="journal article" date="2017" name="bioRxiv">
        <title>Comparative analysis of the genomes of Stylophora pistillata and Acropora digitifera provides evidence for extensive differences between species of corals.</title>
        <authorList>
            <person name="Voolstra C.R."/>
            <person name="Li Y."/>
            <person name="Liew Y.J."/>
            <person name="Baumgarten S."/>
            <person name="Zoccola D."/>
            <person name="Flot J.-F."/>
            <person name="Tambutte S."/>
            <person name="Allemand D."/>
            <person name="Aranda M."/>
        </authorList>
    </citation>
    <scope>NUCLEOTIDE SEQUENCE [LARGE SCALE GENOMIC DNA]</scope>
</reference>
<dbReference type="Gene3D" id="2.60.40.10">
    <property type="entry name" value="Immunoglobulins"/>
    <property type="match status" value="2"/>
</dbReference>
<organism evidence="6 7">
    <name type="scientific">Stylophora pistillata</name>
    <name type="common">Smooth cauliflower coral</name>
    <dbReference type="NCBI Taxonomy" id="50429"/>
    <lineage>
        <taxon>Eukaryota</taxon>
        <taxon>Metazoa</taxon>
        <taxon>Cnidaria</taxon>
        <taxon>Anthozoa</taxon>
        <taxon>Hexacorallia</taxon>
        <taxon>Scleractinia</taxon>
        <taxon>Astrocoeniina</taxon>
        <taxon>Pocilloporidae</taxon>
        <taxon>Stylophora</taxon>
    </lineage>
</organism>
<dbReference type="PROSITE" id="PS51253">
    <property type="entry name" value="HTH_CENPB"/>
    <property type="match status" value="1"/>
</dbReference>
<dbReference type="SUPFAM" id="SSF46689">
    <property type="entry name" value="Homeodomain-like"/>
    <property type="match status" value="1"/>
</dbReference>
<accession>A0A2B4S2V4</accession>
<dbReference type="SMART" id="SM00408">
    <property type="entry name" value="IGc2"/>
    <property type="match status" value="2"/>
</dbReference>
<comment type="caution">
    <text evidence="6">The sequence shown here is derived from an EMBL/GenBank/DDBJ whole genome shotgun (WGS) entry which is preliminary data.</text>
</comment>
<evidence type="ECO:0000259" key="4">
    <source>
        <dbReference type="PROSITE" id="PS50835"/>
    </source>
</evidence>
<keyword evidence="7" id="KW-1185">Reference proteome</keyword>
<dbReference type="SMART" id="SM00674">
    <property type="entry name" value="CENPB"/>
    <property type="match status" value="1"/>
</dbReference>
<evidence type="ECO:0000256" key="2">
    <source>
        <dbReference type="ARBA" id="ARBA00023319"/>
    </source>
</evidence>
<evidence type="ECO:0000313" key="6">
    <source>
        <dbReference type="EMBL" id="PFX23746.1"/>
    </source>
</evidence>
<dbReference type="InterPro" id="IPR006600">
    <property type="entry name" value="HTH_CenpB_DNA-bd_dom"/>
</dbReference>
<feature type="domain" description="HTH CENPB-type" evidence="5">
    <location>
        <begin position="239"/>
        <end position="307"/>
    </location>
</feature>
<dbReference type="SMART" id="SM00409">
    <property type="entry name" value="IG"/>
    <property type="match status" value="2"/>
</dbReference>
<keyword evidence="1" id="KW-0238">DNA-binding</keyword>
<feature type="domain" description="Ig-like" evidence="4">
    <location>
        <begin position="97"/>
        <end position="178"/>
    </location>
</feature>
<dbReference type="OrthoDB" id="10012075at2759"/>
<dbReference type="SUPFAM" id="SSF48726">
    <property type="entry name" value="Immunoglobulin"/>
    <property type="match status" value="2"/>
</dbReference>
<dbReference type="InterPro" id="IPR003598">
    <property type="entry name" value="Ig_sub2"/>
</dbReference>
<evidence type="ECO:0000313" key="7">
    <source>
        <dbReference type="Proteomes" id="UP000225706"/>
    </source>
</evidence>
<dbReference type="Proteomes" id="UP000225706">
    <property type="component" value="Unassembled WGS sequence"/>
</dbReference>
<dbReference type="InterPro" id="IPR009057">
    <property type="entry name" value="Homeodomain-like_sf"/>
</dbReference>
<keyword evidence="2" id="KW-0393">Immunoglobulin domain</keyword>
<protein>
    <submittedName>
        <fullName evidence="6">Pogo transposable element with KRAB domain</fullName>
    </submittedName>
</protein>
<proteinExistence type="predicted"/>
<evidence type="ECO:0000259" key="5">
    <source>
        <dbReference type="PROSITE" id="PS51253"/>
    </source>
</evidence>
<name>A0A2B4S2V4_STYPI</name>
<dbReference type="PANTHER" id="PTHR10075:SF14">
    <property type="entry name" value="CELL ADHESION MOLECULE DSCAM2-RELATED"/>
    <property type="match status" value="1"/>
</dbReference>
<dbReference type="GO" id="GO:0003677">
    <property type="term" value="F:DNA binding"/>
    <property type="evidence" value="ECO:0007669"/>
    <property type="project" value="UniProtKB-KW"/>
</dbReference>
<dbReference type="InterPro" id="IPR007110">
    <property type="entry name" value="Ig-like_dom"/>
</dbReference>
<dbReference type="Pfam" id="PF03221">
    <property type="entry name" value="HTH_Tnp_Tc5"/>
    <property type="match status" value="1"/>
</dbReference>
<feature type="domain" description="Ig-like" evidence="4">
    <location>
        <begin position="14"/>
        <end position="94"/>
    </location>
</feature>
<dbReference type="Pfam" id="PF13927">
    <property type="entry name" value="Ig_3"/>
    <property type="match status" value="2"/>
</dbReference>
<dbReference type="PROSITE" id="PS50835">
    <property type="entry name" value="IG_LIKE"/>
    <property type="match status" value="2"/>
</dbReference>
<dbReference type="InterPro" id="IPR036179">
    <property type="entry name" value="Ig-like_dom_sf"/>
</dbReference>
<feature type="compositionally biased region" description="Acidic residues" evidence="3">
    <location>
        <begin position="413"/>
        <end position="432"/>
    </location>
</feature>
<dbReference type="Gene3D" id="1.10.10.60">
    <property type="entry name" value="Homeodomain-like"/>
    <property type="match status" value="1"/>
</dbReference>
<sequence length="441" mass="49439">MSLTDEIEWINVQPIVLCPKTEQVKQGERGLISCNVTGDPKPNITWTKETQPGKVISYNSTLVIDNASIFDEEKYNITANNGRSASVLVELEVIFPPSVEISNKTATAVEGDRLNFTCAASGKPEPKITWTKVGSAEVIAHTPSVSVIVERLWTRDSINQYRCTASNGVGIPATATVSVIVLSLSLMAFKIKVTTEVEAVENNSKIAQEYGLSEPMVRCWRTDNATILLGERKMSAKCATMGRFTLKYPELDQQVMEWFSQQREQGIAVSGLMLHLKAKELSDDPCFKASRGWYEKWKRRHSVSMRTKTTLAQRLPADLEENIVCFHRFVIAARRRADYPLSRIYNMDETPMCFELSSNQTLEFGPFEFTPAGKKVPSRSLVLSWIKEAWAEIPQEMVIKSFKTCSISSALDGTEETSEGDDEDIEENEFETDSEKETDGK</sequence>